<evidence type="ECO:0000256" key="5">
    <source>
        <dbReference type="ARBA" id="ARBA00022723"/>
    </source>
</evidence>
<keyword evidence="10" id="KW-1015">Disulfide bond</keyword>
<organism evidence="14 15">
    <name type="scientific">Theileria orientalis strain Shintoku</name>
    <dbReference type="NCBI Taxonomy" id="869250"/>
    <lineage>
        <taxon>Eukaryota</taxon>
        <taxon>Sar</taxon>
        <taxon>Alveolata</taxon>
        <taxon>Apicomplexa</taxon>
        <taxon>Aconoidasida</taxon>
        <taxon>Piroplasmida</taxon>
        <taxon>Theileriidae</taxon>
        <taxon>Theileria</taxon>
    </lineage>
</organism>
<evidence type="ECO:0000256" key="11">
    <source>
        <dbReference type="ARBA" id="ARBA00034078"/>
    </source>
</evidence>
<dbReference type="InterPro" id="IPR036922">
    <property type="entry name" value="Rieske_2Fe-2S_sf"/>
</dbReference>
<evidence type="ECO:0000256" key="4">
    <source>
        <dbReference type="ARBA" id="ARBA00022714"/>
    </source>
</evidence>
<dbReference type="NCBIfam" id="TIGR01416">
    <property type="entry name" value="Rieske_proteo"/>
    <property type="match status" value="1"/>
</dbReference>
<dbReference type="InterPro" id="IPR017941">
    <property type="entry name" value="Rieske_2Fe-2S"/>
</dbReference>
<dbReference type="GO" id="GO:0051537">
    <property type="term" value="F:2 iron, 2 sulfur cluster binding"/>
    <property type="evidence" value="ECO:0007669"/>
    <property type="project" value="UniProtKB-KW"/>
</dbReference>
<keyword evidence="4" id="KW-0001">2Fe-2S</keyword>
<proteinExistence type="inferred from homology"/>
<comment type="cofactor">
    <cofactor evidence="11">
        <name>[2Fe-2S] cluster</name>
        <dbReference type="ChEBI" id="CHEBI:190135"/>
    </cofactor>
</comment>
<dbReference type="PRINTS" id="PR00162">
    <property type="entry name" value="RIESKE"/>
</dbReference>
<dbReference type="SUPFAM" id="SSF50022">
    <property type="entry name" value="ISP domain"/>
    <property type="match status" value="1"/>
</dbReference>
<dbReference type="Pfam" id="PF00355">
    <property type="entry name" value="Rieske"/>
    <property type="match status" value="1"/>
</dbReference>
<keyword evidence="7" id="KW-0408">Iron</keyword>
<dbReference type="CDD" id="cd03470">
    <property type="entry name" value="Rieske_cytochrome_bc1"/>
    <property type="match status" value="1"/>
</dbReference>
<dbReference type="GO" id="GO:0008121">
    <property type="term" value="F:quinol-cytochrome-c reductase activity"/>
    <property type="evidence" value="ECO:0007669"/>
    <property type="project" value="InterPro"/>
</dbReference>
<dbReference type="GeneID" id="20716132"/>
<comment type="similarity">
    <text evidence="2">Belongs to the Rieske iron-sulfur protein family.</text>
</comment>
<name>J4C465_THEOR</name>
<evidence type="ECO:0000313" key="14">
    <source>
        <dbReference type="EMBL" id="BAM41646.1"/>
    </source>
</evidence>
<dbReference type="OMA" id="TICKSVH"/>
<keyword evidence="8" id="KW-0411">Iron-sulfur</keyword>
<evidence type="ECO:0000256" key="8">
    <source>
        <dbReference type="ARBA" id="ARBA00023014"/>
    </source>
</evidence>
<dbReference type="InterPro" id="IPR014349">
    <property type="entry name" value="Rieske_Fe-S_prot"/>
</dbReference>
<dbReference type="GO" id="GO:0016020">
    <property type="term" value="C:membrane"/>
    <property type="evidence" value="ECO:0007669"/>
    <property type="project" value="UniProtKB-SubCell"/>
</dbReference>
<dbReference type="EMBL" id="AP011949">
    <property type="protein sequence ID" value="BAM41646.1"/>
    <property type="molecule type" value="Genomic_DNA"/>
</dbReference>
<sequence length="353" mass="40256">MIKLRYILNTKRQFAASLNREMKKRLGVPAASEVPLYRNVFDRADNPKLWALDTTKYENKGAVKELSDLVTPHGHGHKFGNTGVTRYAHYVNVWEPVFPRTPDISKGELISGANFTRTSGWYNPNEPAIVSVGKLGPENQRPVGYAENAVVPESTYPEAFPDFREYRLPKGTDRRAAIYLMTASIFFFLLAFIRSSIIKVIHFFWLSKDAVAEGTLEVNVGQMLPGDQVTVNWRKKPVFIRRRTQEEITRARKEDMNKGNYMMRRKDDELLESMRDPQLDSERNENPEWLINIAICTHLGCVPYRGGNYGGFFCPCHGSHYDSSVGRIRHGPAPANLEVPPYKFIDDNTIKLG</sequence>
<reference evidence="14 15" key="1">
    <citation type="journal article" date="2012" name="MBio">
        <title>Comparative genome analysis of three eukaryotic parasites with differing abilities to transform leukocytes reveals key mediators of Theileria-induced leukocyte transformation.</title>
        <authorList>
            <person name="Hayashida K."/>
            <person name="Hara Y."/>
            <person name="Abe T."/>
            <person name="Yamasaki C."/>
            <person name="Toyoda A."/>
            <person name="Kosuge T."/>
            <person name="Suzuki Y."/>
            <person name="Sato Y."/>
            <person name="Kawashima S."/>
            <person name="Katayama T."/>
            <person name="Wakaguri H."/>
            <person name="Inoue N."/>
            <person name="Homma K."/>
            <person name="Tada-Umezaki M."/>
            <person name="Yagi Y."/>
            <person name="Fujii Y."/>
            <person name="Habara T."/>
            <person name="Kanehisa M."/>
            <person name="Watanabe H."/>
            <person name="Ito K."/>
            <person name="Gojobori T."/>
            <person name="Sugawara H."/>
            <person name="Imanishi T."/>
            <person name="Weir W."/>
            <person name="Gardner M."/>
            <person name="Pain A."/>
            <person name="Shiels B."/>
            <person name="Hattori M."/>
            <person name="Nene V."/>
            <person name="Sugimoto C."/>
        </authorList>
    </citation>
    <scope>NUCLEOTIDE SEQUENCE [LARGE SCALE GENOMIC DNA]</scope>
    <source>
        <strain evidence="14 15">Shintoku</strain>
    </source>
</reference>
<dbReference type="FunFam" id="2.102.10.10:FF:000001">
    <property type="entry name" value="Cytochrome b-c1 complex subunit Rieske, mitochondrial"/>
    <property type="match status" value="1"/>
</dbReference>
<evidence type="ECO:0000256" key="3">
    <source>
        <dbReference type="ARBA" id="ARBA00022692"/>
    </source>
</evidence>
<comment type="subcellular location">
    <subcellularLocation>
        <location evidence="1">Membrane</location>
        <topology evidence="1">Single-pass membrane protein</topology>
    </subcellularLocation>
</comment>
<keyword evidence="6 12" id="KW-1133">Transmembrane helix</keyword>
<keyword evidence="3 12" id="KW-0812">Transmembrane</keyword>
<evidence type="ECO:0000256" key="1">
    <source>
        <dbReference type="ARBA" id="ARBA00004167"/>
    </source>
</evidence>
<keyword evidence="9 12" id="KW-0472">Membrane</keyword>
<dbReference type="STRING" id="869250.J4C465"/>
<dbReference type="Proteomes" id="UP000003786">
    <property type="component" value="Chromosome 4"/>
</dbReference>
<dbReference type="AlphaFoldDB" id="J4C465"/>
<dbReference type="InterPro" id="IPR005805">
    <property type="entry name" value="Rieske_Fe-S_prot_C"/>
</dbReference>
<feature type="transmembrane region" description="Helical" evidence="12">
    <location>
        <begin position="176"/>
        <end position="193"/>
    </location>
</feature>
<accession>J4C465</accession>
<evidence type="ECO:0000256" key="6">
    <source>
        <dbReference type="ARBA" id="ARBA00022989"/>
    </source>
</evidence>
<keyword evidence="15" id="KW-1185">Reference proteome</keyword>
<dbReference type="PROSITE" id="PS51296">
    <property type="entry name" value="RIESKE"/>
    <property type="match status" value="1"/>
</dbReference>
<evidence type="ECO:0000256" key="9">
    <source>
        <dbReference type="ARBA" id="ARBA00023136"/>
    </source>
</evidence>
<dbReference type="KEGG" id="tot:TOT_040000027"/>
<evidence type="ECO:0000256" key="10">
    <source>
        <dbReference type="ARBA" id="ARBA00023157"/>
    </source>
</evidence>
<feature type="domain" description="Rieske" evidence="13">
    <location>
        <begin position="260"/>
        <end position="351"/>
    </location>
</feature>
<evidence type="ECO:0000256" key="12">
    <source>
        <dbReference type="SAM" id="Phobius"/>
    </source>
</evidence>
<gene>
    <name evidence="14" type="ORF">TOT_040000027</name>
</gene>
<dbReference type="Gene3D" id="2.102.10.10">
    <property type="entry name" value="Rieske [2Fe-2S] iron-sulphur domain"/>
    <property type="match status" value="1"/>
</dbReference>
<dbReference type="eggNOG" id="KOG1671">
    <property type="taxonomic scope" value="Eukaryota"/>
</dbReference>
<dbReference type="InterPro" id="IPR006317">
    <property type="entry name" value="Ubiquinol_cyt_c_Rdtase_Fe-S-su"/>
</dbReference>
<evidence type="ECO:0000313" key="15">
    <source>
        <dbReference type="Proteomes" id="UP000003786"/>
    </source>
</evidence>
<evidence type="ECO:0000256" key="7">
    <source>
        <dbReference type="ARBA" id="ARBA00023004"/>
    </source>
</evidence>
<evidence type="ECO:0000256" key="2">
    <source>
        <dbReference type="ARBA" id="ARBA00010651"/>
    </source>
</evidence>
<dbReference type="RefSeq" id="XP_009691947.1">
    <property type="nucleotide sequence ID" value="XM_009693652.1"/>
</dbReference>
<dbReference type="PANTHER" id="PTHR10134">
    <property type="entry name" value="CYTOCHROME B-C1 COMPLEX SUBUNIT RIESKE, MITOCHONDRIAL"/>
    <property type="match status" value="1"/>
</dbReference>
<dbReference type="VEuPathDB" id="PiroplasmaDB:TOT_040000027"/>
<dbReference type="GO" id="GO:0046872">
    <property type="term" value="F:metal ion binding"/>
    <property type="evidence" value="ECO:0007669"/>
    <property type="project" value="UniProtKB-KW"/>
</dbReference>
<protein>
    <submittedName>
        <fullName evidence="14">Ubiquinol-cytochrome c reductase</fullName>
    </submittedName>
</protein>
<evidence type="ECO:0000259" key="13">
    <source>
        <dbReference type="PROSITE" id="PS51296"/>
    </source>
</evidence>
<keyword evidence="5" id="KW-0479">Metal-binding</keyword>
<dbReference type="OrthoDB" id="1637982at2759"/>